<dbReference type="PANTHER" id="PTHR33744">
    <property type="entry name" value="CARBOHYDRATE DIACID REGULATOR"/>
    <property type="match status" value="1"/>
</dbReference>
<evidence type="ECO:0000313" key="3">
    <source>
        <dbReference type="EMBL" id="TDZ93505.1"/>
    </source>
</evidence>
<dbReference type="InterPro" id="IPR051448">
    <property type="entry name" value="CdaR-like_regulators"/>
</dbReference>
<evidence type="ECO:0000313" key="4">
    <source>
        <dbReference type="EMBL" id="TEA09288.1"/>
    </source>
</evidence>
<dbReference type="AlphaFoldDB" id="A0A4R8SDF9"/>
<dbReference type="InterPro" id="IPR025736">
    <property type="entry name" value="PucR_C-HTH_dom"/>
</dbReference>
<gene>
    <name evidence="3" type="primary">pucR_3</name>
    <name evidence="4" type="synonym">pucR_1</name>
    <name evidence="4" type="ORF">CCUG60883_00049</name>
    <name evidence="3" type="ORF">CCUG60885_03108</name>
</gene>
<dbReference type="RefSeq" id="WP_134147420.1">
    <property type="nucleotide sequence ID" value="NZ_PECK01000006.1"/>
</dbReference>
<dbReference type="EMBL" id="PECM01000001">
    <property type="protein sequence ID" value="TEA09288.1"/>
    <property type="molecule type" value="Genomic_DNA"/>
</dbReference>
<dbReference type="PANTHER" id="PTHR33744:SF1">
    <property type="entry name" value="DNA-BINDING TRANSCRIPTIONAL ACTIVATOR ADER"/>
    <property type="match status" value="1"/>
</dbReference>
<keyword evidence="5" id="KW-1185">Reference proteome</keyword>
<dbReference type="InterPro" id="IPR042070">
    <property type="entry name" value="PucR_C-HTH_sf"/>
</dbReference>
<dbReference type="InterPro" id="IPR012914">
    <property type="entry name" value="PucR_dom"/>
</dbReference>
<dbReference type="Proteomes" id="UP000295685">
    <property type="component" value="Unassembled WGS sequence"/>
</dbReference>
<feature type="domain" description="PucR C-terminal helix-turn-helix" evidence="2">
    <location>
        <begin position="469"/>
        <end position="527"/>
    </location>
</feature>
<dbReference type="EMBL" id="PECK01000006">
    <property type="protein sequence ID" value="TDZ93505.1"/>
    <property type="molecule type" value="Genomic_DNA"/>
</dbReference>
<dbReference type="Pfam" id="PF13556">
    <property type="entry name" value="HTH_30"/>
    <property type="match status" value="1"/>
</dbReference>
<dbReference type="Pfam" id="PF07905">
    <property type="entry name" value="PucR"/>
    <property type="match status" value="1"/>
</dbReference>
<evidence type="ECO:0000259" key="2">
    <source>
        <dbReference type="Pfam" id="PF13556"/>
    </source>
</evidence>
<evidence type="ECO:0000313" key="6">
    <source>
        <dbReference type="Proteomes" id="UP000295685"/>
    </source>
</evidence>
<dbReference type="Proteomes" id="UP000294844">
    <property type="component" value="Unassembled WGS sequence"/>
</dbReference>
<dbReference type="Gene3D" id="1.10.10.2840">
    <property type="entry name" value="PucR C-terminal helix-turn-helix domain"/>
    <property type="match status" value="1"/>
</dbReference>
<evidence type="ECO:0000259" key="1">
    <source>
        <dbReference type="Pfam" id="PF07905"/>
    </source>
</evidence>
<feature type="domain" description="Purine catabolism PurC-like" evidence="1">
    <location>
        <begin position="7"/>
        <end position="128"/>
    </location>
</feature>
<organism evidence="3 6">
    <name type="scientific">Mycobacteroides salmoniphilum</name>
    <dbReference type="NCBI Taxonomy" id="404941"/>
    <lineage>
        <taxon>Bacteria</taxon>
        <taxon>Bacillati</taxon>
        <taxon>Actinomycetota</taxon>
        <taxon>Actinomycetes</taxon>
        <taxon>Mycobacteriales</taxon>
        <taxon>Mycobacteriaceae</taxon>
        <taxon>Mycobacteroides</taxon>
    </lineage>
</organism>
<protein>
    <submittedName>
        <fullName evidence="3">Purine catabolism regulatory protein</fullName>
    </submittedName>
</protein>
<accession>A0A4R8SDF9</accession>
<reference evidence="5 6" key="1">
    <citation type="journal article" date="2019" name="Sci. Rep.">
        <title>Extended insight into the Mycobacterium chelonae-abscessus complex through whole genome sequencing of Mycobacterium salmoniphilum outbreak and Mycobacterium salmoniphilum-like strains.</title>
        <authorList>
            <person name="Behra P.R.K."/>
            <person name="Das S."/>
            <person name="Pettersson B.M.F."/>
            <person name="Shirreff L."/>
            <person name="DuCote T."/>
            <person name="Jacobsson K.G."/>
            <person name="Ennis D.G."/>
            <person name="Kirsebom L.A."/>
        </authorList>
    </citation>
    <scope>NUCLEOTIDE SEQUENCE [LARGE SCALE GENOMIC DNA]</scope>
    <source>
        <strain evidence="4 5">CCUG 60883</strain>
        <strain evidence="3 6">CCUG 60885</strain>
    </source>
</reference>
<proteinExistence type="predicted"/>
<sequence length="537" mass="58074">MQVTVQDIVDLDVVAAGDPEVLSGELNMGRPVRWVHVADIDDVAAILVGNELVLTTGIGMSRAPSASTKFVHQLVQAGAAGLMVELSPSFPRIPATALKAARESELPVIVLHRPVRFVEVTERVHRRIVTEQSEIHRFADQVNEVFTELNLSRAGFERIVTTAEQLAGSPVVLEDLSRGVLASASSAIPAQVLLINWEQRSRTAEETGRREREPGASVAERWMSRAVGSGHQRWGQLVILASDREERARIVLERAARSLELARMMRRDDMMIGLQVQAGLLSEILDGQLDSEAQARDRLTAMGISSPRVLVGLAVRFADSGSLTPSDRTLLNLGGEVRQCLDESGADAVTGLLGSSHVVALIGAASEQRLRRAVADFAQRLSGVRSEALCATGAQTPTVLGVAGSVRTARMVVDAAVNQARRPGHCFTQADIRLEGLLLALRHDVRLQEFAESELGPLLNYEAQHAPGLVDLLRTFLAVGGSKSELARRSHRNRTALYPRLAKLEAILGHSLDDPASRLSLSVALLAHDQARDALNK</sequence>
<comment type="caution">
    <text evidence="3">The sequence shown here is derived from an EMBL/GenBank/DDBJ whole genome shotgun (WGS) entry which is preliminary data.</text>
</comment>
<dbReference type="OrthoDB" id="2973014at2"/>
<evidence type="ECO:0000313" key="5">
    <source>
        <dbReference type="Proteomes" id="UP000294844"/>
    </source>
</evidence>
<name>A0A4R8SDF9_9MYCO</name>